<organism evidence="1 2">
    <name type="scientific">Alteromonas mediterranea</name>
    <dbReference type="NCBI Taxonomy" id="314275"/>
    <lineage>
        <taxon>Bacteria</taxon>
        <taxon>Pseudomonadati</taxon>
        <taxon>Pseudomonadota</taxon>
        <taxon>Gammaproteobacteria</taxon>
        <taxon>Alteromonadales</taxon>
        <taxon>Alteromonadaceae</taxon>
        <taxon>Alteromonas/Salinimonas group</taxon>
        <taxon>Alteromonas</taxon>
    </lineage>
</organism>
<evidence type="ECO:0000313" key="1">
    <source>
        <dbReference type="EMBL" id="APD91163.1"/>
    </source>
</evidence>
<name>A0AAC9JCK8_9ALTE</name>
<dbReference type="EMBL" id="CP018024">
    <property type="protein sequence ID" value="APD91163.1"/>
    <property type="molecule type" value="Genomic_DNA"/>
</dbReference>
<proteinExistence type="predicted"/>
<dbReference type="AlphaFoldDB" id="A0AAC9JCK8"/>
<sequence>MRVVFYYPSMIIGGAELLFYRTACELHKLGMNIAYVDYHDGYIAKKLNDENSGIDTISIDKEPRKSLESQDVVILPANFARVLDTLDFCSANCRLLFWVIHPENLVPKLPSQIPLPEKSLSYRLLSFFLLRTERKNITSLLNICDEYNGIYYMDGACYRQHKSVLGNINSPKILPLFVPSKGIISAKFNRSSVSGKKLKVAWLGRIDKSFKHFILERLIRDLNELGLYETLELCIIGQGDGIEYIKKVVAECTEVDVRFVSHVEPNLLQDYLFQNVDLLCAMGTSALEGAKAGIPVVCLDASYQPVDFEYKYRLIYQGEGLSLGYIINQNWFPDENKLSIKEILLHVRENFRLHAQKSLKFYQEGYEPSNVIKELKKAVEATNLKPTCFPGKLFRKSLFVRIWRAFR</sequence>
<reference evidence="1 2" key="1">
    <citation type="submission" date="2016-11" db="EMBL/GenBank/DDBJ databases">
        <title>Networking in microbes: conjugative elements and plasmids in the genus Alteromonas.</title>
        <authorList>
            <person name="Lopez-Perez M."/>
            <person name="Ramon-Marco N."/>
            <person name="Rodriguez-Valera F."/>
        </authorList>
    </citation>
    <scope>NUCLEOTIDE SEQUENCE [LARGE SCALE GENOMIC DNA]</scope>
    <source>
        <strain evidence="1 2">CP48</strain>
    </source>
</reference>
<evidence type="ECO:0000313" key="2">
    <source>
        <dbReference type="Proteomes" id="UP000182101"/>
    </source>
</evidence>
<gene>
    <name evidence="1" type="ORF">BM524_15925</name>
</gene>
<dbReference type="RefSeq" id="WP_071960038.1">
    <property type="nucleotide sequence ID" value="NZ_CP018024.1"/>
</dbReference>
<dbReference type="Proteomes" id="UP000182101">
    <property type="component" value="Chromosome"/>
</dbReference>
<accession>A0AAC9JCK8</accession>
<protein>
    <submittedName>
        <fullName evidence="1">Uncharacterized protein</fullName>
    </submittedName>
</protein>
<dbReference type="SUPFAM" id="SSF53756">
    <property type="entry name" value="UDP-Glycosyltransferase/glycogen phosphorylase"/>
    <property type="match status" value="1"/>
</dbReference>
<dbReference type="Gene3D" id="3.40.50.2000">
    <property type="entry name" value="Glycogen Phosphorylase B"/>
    <property type="match status" value="1"/>
</dbReference>